<evidence type="ECO:0000256" key="6">
    <source>
        <dbReference type="ARBA" id="ARBA00022927"/>
    </source>
</evidence>
<evidence type="ECO:0000256" key="5">
    <source>
        <dbReference type="ARBA" id="ARBA00022490"/>
    </source>
</evidence>
<dbReference type="FunCoup" id="D8T1L9">
    <property type="interactions" value="3865"/>
</dbReference>
<evidence type="ECO:0000256" key="2">
    <source>
        <dbReference type="ARBA" id="ARBA00004496"/>
    </source>
</evidence>
<dbReference type="STRING" id="88036.D8T1L9"/>
<dbReference type="InterPro" id="IPR011989">
    <property type="entry name" value="ARM-like"/>
</dbReference>
<dbReference type="EMBL" id="GL377663">
    <property type="protein sequence ID" value="EFJ09353.1"/>
    <property type="molecule type" value="Genomic_DNA"/>
</dbReference>
<dbReference type="GO" id="GO:0006611">
    <property type="term" value="P:protein export from nucleus"/>
    <property type="evidence" value="ECO:0000318"/>
    <property type="project" value="GO_Central"/>
</dbReference>
<evidence type="ECO:0000256" key="1">
    <source>
        <dbReference type="ARBA" id="ARBA00004123"/>
    </source>
</evidence>
<feature type="domain" description="Importin N-terminal" evidence="9">
    <location>
        <begin position="12"/>
        <end position="78"/>
    </location>
</feature>
<dbReference type="AlphaFoldDB" id="D8T1L9"/>
<evidence type="ECO:0000256" key="3">
    <source>
        <dbReference type="ARBA" id="ARBA00009466"/>
    </source>
</evidence>
<dbReference type="GO" id="GO:0005049">
    <property type="term" value="F:nuclear export signal receptor activity"/>
    <property type="evidence" value="ECO:0000318"/>
    <property type="project" value="GO_Central"/>
</dbReference>
<dbReference type="HOGENOM" id="CLU_005818_1_0_1"/>
<dbReference type="GO" id="GO:0005737">
    <property type="term" value="C:cytoplasm"/>
    <property type="evidence" value="ECO:0000318"/>
    <property type="project" value="GO_Central"/>
</dbReference>
<gene>
    <name evidence="10" type="ORF">SELMODRAFT_129863</name>
</gene>
<evidence type="ECO:0000256" key="8">
    <source>
        <dbReference type="ARBA" id="ARBA00040444"/>
    </source>
</evidence>
<dbReference type="Pfam" id="PF03810">
    <property type="entry name" value="IBN_N"/>
    <property type="match status" value="1"/>
</dbReference>
<dbReference type="OMA" id="SKWETNH"/>
<sequence length="899" mass="98673">MQVSDPGIRSSAEATLLAFRKSPHPFYACQYILENSQVATAKFLAAATIQEAAIREWTLISPEEKSRLRSYCLQYVMARVETSEGYILSKILSVVAALLKRGWLEYTQAEKASFLEEVSEFSLSTASPMGLPAEFHDKCRASLEAGYLQKFYAWAFDASVMVASKALEGQGENQESAISSHDVCNGYDVQLWHDLLVSPAKVTWILNFYEHIHQKGNAWLDLPLSVVVRQLIVLMCSLNGSIFPTDGAGTQEQHLQRLLNCIISWIDPPEYVISAVLAGTSESEMLDGCRALLAIATLCSPSSFDQLLLSFRQTGTLSLLSSLTCGIIKASCVRESEEPSWTYEALEVLLETWTVILQPADLSQKVPLPPSGIEAASAVFQTFVEFEMKLSESSALDEDDADDMAAFSDEAREDRLSAVALIARTVPSVSLSLLTMLVSKCFSEIRQSLGSETTTRCLEQLHWLTILSGHVLADPGEGETPTVPESILAVSAEPATHPAVSLSFALIDVAQQSLDATFRTTLSPRMMEAIVWFFGRWVETYLMPDHAGRGPSSTPSGHEGQGVSVGVLFDGRNALNAAFGKDGGGPAVLEILVRVALTSLTAWRGEQVLQRALSGCLCRSAQGLANADAANHYVKDLLMPMAASLAEFSGRKDLATFSQQPNVIHQVSCVLERLRGAARETIPRTQKAIFEVGVSIMKPLLVFMEIYKNQVALLTSCCFSFIPNVFAQVVYLGLNIITPLISADLLKYPKLCRQDVEVVNMTLSALGALGVFQYQALCKGDDGLGAQSRTSGGDDVLSHFLKLLMHFLLFEDYSNDLVEPAADALLPLILCNTALFEKLKQELVQRHQDVESQERVSTAFHSLSRGIEIASTIDRSIRRKFRSNLFVFLNDLRGFLRTR</sequence>
<keyword evidence="7" id="KW-0539">Nucleus</keyword>
<proteinExistence type="inferred from homology"/>
<keyword evidence="6" id="KW-0653">Protein transport</keyword>
<dbReference type="InterPro" id="IPR044189">
    <property type="entry name" value="XPO4/7-like"/>
</dbReference>
<dbReference type="Proteomes" id="UP000001514">
    <property type="component" value="Unassembled WGS sequence"/>
</dbReference>
<organism evidence="11">
    <name type="scientific">Selaginella moellendorffii</name>
    <name type="common">Spikemoss</name>
    <dbReference type="NCBI Taxonomy" id="88036"/>
    <lineage>
        <taxon>Eukaryota</taxon>
        <taxon>Viridiplantae</taxon>
        <taxon>Streptophyta</taxon>
        <taxon>Embryophyta</taxon>
        <taxon>Tracheophyta</taxon>
        <taxon>Lycopodiopsida</taxon>
        <taxon>Selaginellales</taxon>
        <taxon>Selaginellaceae</taxon>
        <taxon>Selaginella</taxon>
    </lineage>
</organism>
<dbReference type="InParanoid" id="D8T1L9"/>
<dbReference type="Gene3D" id="1.25.10.10">
    <property type="entry name" value="Leucine-rich Repeat Variant"/>
    <property type="match status" value="1"/>
</dbReference>
<dbReference type="Gramene" id="EFJ09353">
    <property type="protein sequence ID" value="EFJ09353"/>
    <property type="gene ID" value="SELMODRAFT_129863"/>
</dbReference>
<keyword evidence="11" id="KW-1185">Reference proteome</keyword>
<evidence type="ECO:0000313" key="11">
    <source>
        <dbReference type="Proteomes" id="UP000001514"/>
    </source>
</evidence>
<dbReference type="PANTHER" id="PTHR12596:SF1">
    <property type="entry name" value="EXPORTIN-4"/>
    <property type="match status" value="1"/>
</dbReference>
<dbReference type="PROSITE" id="PS50166">
    <property type="entry name" value="IMPORTIN_B_NT"/>
    <property type="match status" value="1"/>
</dbReference>
<dbReference type="KEGG" id="smo:SELMODRAFT_129863"/>
<accession>D8T1L9</accession>
<dbReference type="PANTHER" id="PTHR12596">
    <property type="entry name" value="EXPORTIN 4,7-RELATED"/>
    <property type="match status" value="1"/>
</dbReference>
<dbReference type="GO" id="GO:0031267">
    <property type="term" value="F:small GTPase binding"/>
    <property type="evidence" value="ECO:0007669"/>
    <property type="project" value="InterPro"/>
</dbReference>
<name>D8T1L9_SELML</name>
<comment type="similarity">
    <text evidence="3">Belongs to the exportin family.</text>
</comment>
<reference evidence="10 11" key="1">
    <citation type="journal article" date="2011" name="Science">
        <title>The Selaginella genome identifies genetic changes associated with the evolution of vascular plants.</title>
        <authorList>
            <person name="Banks J.A."/>
            <person name="Nishiyama T."/>
            <person name="Hasebe M."/>
            <person name="Bowman J.L."/>
            <person name="Gribskov M."/>
            <person name="dePamphilis C."/>
            <person name="Albert V.A."/>
            <person name="Aono N."/>
            <person name="Aoyama T."/>
            <person name="Ambrose B.A."/>
            <person name="Ashton N.W."/>
            <person name="Axtell M.J."/>
            <person name="Barker E."/>
            <person name="Barker M.S."/>
            <person name="Bennetzen J.L."/>
            <person name="Bonawitz N.D."/>
            <person name="Chapple C."/>
            <person name="Cheng C."/>
            <person name="Correa L.G."/>
            <person name="Dacre M."/>
            <person name="DeBarry J."/>
            <person name="Dreyer I."/>
            <person name="Elias M."/>
            <person name="Engstrom E.M."/>
            <person name="Estelle M."/>
            <person name="Feng L."/>
            <person name="Finet C."/>
            <person name="Floyd S.K."/>
            <person name="Frommer W.B."/>
            <person name="Fujita T."/>
            <person name="Gramzow L."/>
            <person name="Gutensohn M."/>
            <person name="Harholt J."/>
            <person name="Hattori M."/>
            <person name="Heyl A."/>
            <person name="Hirai T."/>
            <person name="Hiwatashi Y."/>
            <person name="Ishikawa M."/>
            <person name="Iwata M."/>
            <person name="Karol K.G."/>
            <person name="Koehler B."/>
            <person name="Kolukisaoglu U."/>
            <person name="Kubo M."/>
            <person name="Kurata T."/>
            <person name="Lalonde S."/>
            <person name="Li K."/>
            <person name="Li Y."/>
            <person name="Litt A."/>
            <person name="Lyons E."/>
            <person name="Manning G."/>
            <person name="Maruyama T."/>
            <person name="Michael T.P."/>
            <person name="Mikami K."/>
            <person name="Miyazaki S."/>
            <person name="Morinaga S."/>
            <person name="Murata T."/>
            <person name="Mueller-Roeber B."/>
            <person name="Nelson D.R."/>
            <person name="Obara M."/>
            <person name="Oguri Y."/>
            <person name="Olmstead R.G."/>
            <person name="Onodera N."/>
            <person name="Petersen B.L."/>
            <person name="Pils B."/>
            <person name="Prigge M."/>
            <person name="Rensing S.A."/>
            <person name="Riano-Pachon D.M."/>
            <person name="Roberts A.W."/>
            <person name="Sato Y."/>
            <person name="Scheller H.V."/>
            <person name="Schulz B."/>
            <person name="Schulz C."/>
            <person name="Shakirov E.V."/>
            <person name="Shibagaki N."/>
            <person name="Shinohara N."/>
            <person name="Shippen D.E."/>
            <person name="Soerensen I."/>
            <person name="Sotooka R."/>
            <person name="Sugimoto N."/>
            <person name="Sugita M."/>
            <person name="Sumikawa N."/>
            <person name="Tanurdzic M."/>
            <person name="Theissen G."/>
            <person name="Ulvskov P."/>
            <person name="Wakazuki S."/>
            <person name="Weng J.K."/>
            <person name="Willats W.W."/>
            <person name="Wipf D."/>
            <person name="Wolf P.G."/>
            <person name="Yang L."/>
            <person name="Zimmer A.D."/>
            <person name="Zhu Q."/>
            <person name="Mitros T."/>
            <person name="Hellsten U."/>
            <person name="Loque D."/>
            <person name="Otillar R."/>
            <person name="Salamov A."/>
            <person name="Schmutz J."/>
            <person name="Shapiro H."/>
            <person name="Lindquist E."/>
            <person name="Lucas S."/>
            <person name="Rokhsar D."/>
            <person name="Grigoriev I.V."/>
        </authorList>
    </citation>
    <scope>NUCLEOTIDE SEQUENCE [LARGE SCALE GENOMIC DNA]</scope>
</reference>
<dbReference type="eggNOG" id="KOG4541">
    <property type="taxonomic scope" value="Eukaryota"/>
</dbReference>
<comment type="subcellular location">
    <subcellularLocation>
        <location evidence="2">Cytoplasm</location>
    </subcellularLocation>
    <subcellularLocation>
        <location evidence="1">Nucleus</location>
    </subcellularLocation>
</comment>
<dbReference type="GO" id="GO:0005643">
    <property type="term" value="C:nuclear pore"/>
    <property type="evidence" value="ECO:0000318"/>
    <property type="project" value="GO_Central"/>
</dbReference>
<dbReference type="InterPro" id="IPR001494">
    <property type="entry name" value="Importin-beta_N"/>
</dbReference>
<evidence type="ECO:0000259" key="9">
    <source>
        <dbReference type="PROSITE" id="PS50166"/>
    </source>
</evidence>
<evidence type="ECO:0000256" key="4">
    <source>
        <dbReference type="ARBA" id="ARBA00022448"/>
    </source>
</evidence>
<evidence type="ECO:0000256" key="7">
    <source>
        <dbReference type="ARBA" id="ARBA00023242"/>
    </source>
</evidence>
<keyword evidence="4" id="KW-0813">Transport</keyword>
<evidence type="ECO:0000313" key="10">
    <source>
        <dbReference type="EMBL" id="EFJ09353.1"/>
    </source>
</evidence>
<keyword evidence="5" id="KW-0963">Cytoplasm</keyword>
<protein>
    <recommendedName>
        <fullName evidence="8">Exportin-4</fullName>
    </recommendedName>
</protein>
<dbReference type="SUPFAM" id="SSF48371">
    <property type="entry name" value="ARM repeat"/>
    <property type="match status" value="1"/>
</dbReference>
<dbReference type="InterPro" id="IPR016024">
    <property type="entry name" value="ARM-type_fold"/>
</dbReference>